<dbReference type="CDD" id="cd06899">
    <property type="entry name" value="lectin_legume_LecRK_Arcelin_ConA"/>
    <property type="match status" value="1"/>
</dbReference>
<dbReference type="PROSITE" id="PS00308">
    <property type="entry name" value="LECTIN_LEGUME_ALPHA"/>
    <property type="match status" value="1"/>
</dbReference>
<dbReference type="Pfam" id="PF00139">
    <property type="entry name" value="Lectin_legB"/>
    <property type="match status" value="1"/>
</dbReference>
<feature type="chain" id="PRO_5026998485" description="Legume lectin domain-containing protein" evidence="3">
    <location>
        <begin position="35"/>
        <end position="342"/>
    </location>
</feature>
<comment type="similarity">
    <text evidence="1">Belongs to the leguminous lectin family.</text>
</comment>
<evidence type="ECO:0000313" key="6">
    <source>
        <dbReference type="Proteomes" id="UP000507222"/>
    </source>
</evidence>
<feature type="signal peptide" evidence="3">
    <location>
        <begin position="1"/>
        <end position="34"/>
    </location>
</feature>
<protein>
    <recommendedName>
        <fullName evidence="4">Legume lectin domain-containing protein</fullName>
    </recommendedName>
</protein>
<feature type="domain" description="Legume lectin" evidence="4">
    <location>
        <begin position="35"/>
        <end position="285"/>
    </location>
</feature>
<proteinExistence type="inferred from homology"/>
<dbReference type="InterPro" id="IPR001220">
    <property type="entry name" value="Legume_lectin_dom"/>
</dbReference>
<sequence length="342" mass="37659">MVANNFGDGIIQLHSPKLLSFLLLLFLLNPSATPLTFNFPSFSNGTTNISLEGDAYIDGKFIKLTKKPEELKVAENIGRATYHKPFLLQEKATGKLADFTTHFTFIIDSGHGDGLVFFLAPNGSLVNIAIGGGGKLGLPVEDLPGGMSRTQYPFVAVEFDIFQNTQPSIQDPPNDHVAIDINSLKSNSTMTWNGGIDKAKLNSAWISYNSSSKNLSVAFTSFLNGTNGTQVEIIRYLSYMVLKQYLPDWVIVGFSAATGNDIAVHRIVSWNFTSTALVDETTTNNTQVFPPPSPSANTKSGTSNIRLPHWVGCWWMYYLGWWIGFGLLHVHLSEEKSSRGKW</sequence>
<keyword evidence="3" id="KW-0732">Signal</keyword>
<dbReference type="InterPro" id="IPR000985">
    <property type="entry name" value="Lectin_LegA_CS"/>
</dbReference>
<evidence type="ECO:0000256" key="3">
    <source>
        <dbReference type="SAM" id="SignalP"/>
    </source>
</evidence>
<evidence type="ECO:0000256" key="1">
    <source>
        <dbReference type="ARBA" id="ARBA00007606"/>
    </source>
</evidence>
<dbReference type="InterPro" id="IPR013320">
    <property type="entry name" value="ConA-like_dom_sf"/>
</dbReference>
<evidence type="ECO:0000259" key="4">
    <source>
        <dbReference type="Pfam" id="PF00139"/>
    </source>
</evidence>
<name>A0A6J5UM29_PRUAR</name>
<dbReference type="GO" id="GO:0030246">
    <property type="term" value="F:carbohydrate binding"/>
    <property type="evidence" value="ECO:0007669"/>
    <property type="project" value="UniProtKB-KW"/>
</dbReference>
<dbReference type="InterPro" id="IPR050258">
    <property type="entry name" value="Leguminous_Lectin"/>
</dbReference>
<dbReference type="AlphaFoldDB" id="A0A6J5UM29"/>
<dbReference type="SUPFAM" id="SSF49899">
    <property type="entry name" value="Concanavalin A-like lectins/glucanases"/>
    <property type="match status" value="1"/>
</dbReference>
<dbReference type="PANTHER" id="PTHR32401:SF49">
    <property type="entry name" value="OS10G0129200 PROTEIN"/>
    <property type="match status" value="1"/>
</dbReference>
<dbReference type="PANTHER" id="PTHR32401">
    <property type="entry name" value="CONCANAVALIN A-LIKE LECTIN FAMILY PROTEIN"/>
    <property type="match status" value="1"/>
</dbReference>
<organism evidence="5 6">
    <name type="scientific">Prunus armeniaca</name>
    <name type="common">Apricot</name>
    <name type="synonym">Armeniaca vulgaris</name>
    <dbReference type="NCBI Taxonomy" id="36596"/>
    <lineage>
        <taxon>Eukaryota</taxon>
        <taxon>Viridiplantae</taxon>
        <taxon>Streptophyta</taxon>
        <taxon>Embryophyta</taxon>
        <taxon>Tracheophyta</taxon>
        <taxon>Spermatophyta</taxon>
        <taxon>Magnoliopsida</taxon>
        <taxon>eudicotyledons</taxon>
        <taxon>Gunneridae</taxon>
        <taxon>Pentapetalae</taxon>
        <taxon>rosids</taxon>
        <taxon>fabids</taxon>
        <taxon>Rosales</taxon>
        <taxon>Rosaceae</taxon>
        <taxon>Amygdaloideae</taxon>
        <taxon>Amygdaleae</taxon>
        <taxon>Prunus</taxon>
    </lineage>
</organism>
<gene>
    <name evidence="5" type="ORF">CURHAP_LOCUS26412</name>
</gene>
<evidence type="ECO:0000256" key="2">
    <source>
        <dbReference type="ARBA" id="ARBA00022734"/>
    </source>
</evidence>
<reference evidence="5 6" key="1">
    <citation type="submission" date="2020-05" db="EMBL/GenBank/DDBJ databases">
        <authorList>
            <person name="Campoy J."/>
            <person name="Schneeberger K."/>
            <person name="Spophaly S."/>
        </authorList>
    </citation>
    <scope>NUCLEOTIDE SEQUENCE [LARGE SCALE GENOMIC DNA]</scope>
    <source>
        <strain evidence="5">PruArmRojPasFocal</strain>
    </source>
</reference>
<dbReference type="EMBL" id="CAEKDK010000004">
    <property type="protein sequence ID" value="CAB4277022.1"/>
    <property type="molecule type" value="Genomic_DNA"/>
</dbReference>
<dbReference type="Proteomes" id="UP000507222">
    <property type="component" value="Unassembled WGS sequence"/>
</dbReference>
<dbReference type="Gene3D" id="2.60.120.200">
    <property type="match status" value="1"/>
</dbReference>
<accession>A0A6J5UM29</accession>
<keyword evidence="2" id="KW-0430">Lectin</keyword>
<evidence type="ECO:0000313" key="5">
    <source>
        <dbReference type="EMBL" id="CAB4277022.1"/>
    </source>
</evidence>